<dbReference type="InterPro" id="IPR018376">
    <property type="entry name" value="Enoyl-CoA_hyd/isom_CS"/>
</dbReference>
<accession>T0HFM2</accession>
<dbReference type="Gene3D" id="1.10.12.10">
    <property type="entry name" value="Lyase 2-enoyl-coa Hydratase, Chain A, domain 2"/>
    <property type="match status" value="1"/>
</dbReference>
<keyword evidence="5" id="KW-1185">Reference proteome</keyword>
<dbReference type="Proteomes" id="UP000015531">
    <property type="component" value="Unassembled WGS sequence"/>
</dbReference>
<dbReference type="RefSeq" id="WP_021227867.1">
    <property type="nucleotide sequence ID" value="NZ_ATDP01000106.1"/>
</dbReference>
<name>T0HFM2_9SPHN</name>
<dbReference type="eggNOG" id="COG1024">
    <property type="taxonomic scope" value="Bacteria"/>
</dbReference>
<evidence type="ECO:0000313" key="5">
    <source>
        <dbReference type="Proteomes" id="UP000015531"/>
    </source>
</evidence>
<dbReference type="CDD" id="cd06558">
    <property type="entry name" value="crotonase-like"/>
    <property type="match status" value="1"/>
</dbReference>
<evidence type="ECO:0008006" key="6">
    <source>
        <dbReference type="Google" id="ProtNLM"/>
    </source>
</evidence>
<dbReference type="SUPFAM" id="SSF52096">
    <property type="entry name" value="ClpP/crotonase"/>
    <property type="match status" value="1"/>
</dbReference>
<dbReference type="PANTHER" id="PTHR11941">
    <property type="entry name" value="ENOYL-COA HYDRATASE-RELATED"/>
    <property type="match status" value="1"/>
</dbReference>
<dbReference type="Pfam" id="PF00378">
    <property type="entry name" value="ECH_1"/>
    <property type="match status" value="1"/>
</dbReference>
<reference evidence="4 5" key="1">
    <citation type="journal article" date="2013" name="Genome Announc.">
        <title>Draft Genome Sequence of Sphingobium lactosutens Strain DS20T, Isolated from a Hexachlorocyclohexane Dumpsite.</title>
        <authorList>
            <person name="Kumar R."/>
            <person name="Dwivedi V."/>
            <person name="Negi V."/>
            <person name="Khurana J.P."/>
            <person name="Lal R."/>
        </authorList>
    </citation>
    <scope>NUCLEOTIDE SEQUENCE [LARGE SCALE GENOMIC DNA]</scope>
    <source>
        <strain evidence="4 5">DS20</strain>
    </source>
</reference>
<dbReference type="PANTHER" id="PTHR11941:SF54">
    <property type="entry name" value="ENOYL-COA HYDRATASE, MITOCHONDRIAL"/>
    <property type="match status" value="1"/>
</dbReference>
<gene>
    <name evidence="4" type="ORF">RLDS_21990</name>
</gene>
<dbReference type="AlphaFoldDB" id="T0HFM2"/>
<dbReference type="GO" id="GO:0006635">
    <property type="term" value="P:fatty acid beta-oxidation"/>
    <property type="evidence" value="ECO:0007669"/>
    <property type="project" value="TreeGrafter"/>
</dbReference>
<dbReference type="InterPro" id="IPR001753">
    <property type="entry name" value="Enoyl-CoA_hydra/iso"/>
</dbReference>
<dbReference type="OrthoDB" id="9810797at2"/>
<organism evidence="4 5">
    <name type="scientific">Sphingobium lactosutens DS20</name>
    <dbReference type="NCBI Taxonomy" id="1331060"/>
    <lineage>
        <taxon>Bacteria</taxon>
        <taxon>Pseudomonadati</taxon>
        <taxon>Pseudomonadota</taxon>
        <taxon>Alphaproteobacteria</taxon>
        <taxon>Sphingomonadales</taxon>
        <taxon>Sphingomonadaceae</taxon>
        <taxon>Sphingobium</taxon>
    </lineage>
</organism>
<protein>
    <recommendedName>
        <fullName evidence="6">Enoyl-CoA hydratase</fullName>
    </recommendedName>
</protein>
<proteinExistence type="inferred from homology"/>
<keyword evidence="2" id="KW-0456">Lyase</keyword>
<dbReference type="PROSITE" id="PS00166">
    <property type="entry name" value="ENOYL_COA_HYDRATASE"/>
    <property type="match status" value="1"/>
</dbReference>
<comment type="similarity">
    <text evidence="1 3">Belongs to the enoyl-CoA hydratase/isomerase family.</text>
</comment>
<dbReference type="InterPro" id="IPR029045">
    <property type="entry name" value="ClpP/crotonase-like_dom_sf"/>
</dbReference>
<dbReference type="PATRIC" id="fig|1331060.3.peg.4252"/>
<dbReference type="NCBIfam" id="NF004781">
    <property type="entry name" value="PRK06127.1"/>
    <property type="match status" value="1"/>
</dbReference>
<dbReference type="GO" id="GO:0016829">
    <property type="term" value="F:lyase activity"/>
    <property type="evidence" value="ECO:0007669"/>
    <property type="project" value="UniProtKB-KW"/>
</dbReference>
<evidence type="ECO:0000256" key="1">
    <source>
        <dbReference type="ARBA" id="ARBA00005254"/>
    </source>
</evidence>
<evidence type="ECO:0000256" key="3">
    <source>
        <dbReference type="RuleBase" id="RU003707"/>
    </source>
</evidence>
<dbReference type="EMBL" id="ATDP01000106">
    <property type="protein sequence ID" value="EQB11802.1"/>
    <property type="molecule type" value="Genomic_DNA"/>
</dbReference>
<dbReference type="Gene3D" id="3.90.226.10">
    <property type="entry name" value="2-enoyl-CoA Hydratase, Chain A, domain 1"/>
    <property type="match status" value="1"/>
</dbReference>
<evidence type="ECO:0000256" key="2">
    <source>
        <dbReference type="ARBA" id="ARBA00023239"/>
    </source>
</evidence>
<dbReference type="InterPro" id="IPR014748">
    <property type="entry name" value="Enoyl-CoA_hydra_C"/>
</dbReference>
<comment type="caution">
    <text evidence="4">The sequence shown here is derived from an EMBL/GenBank/DDBJ whole genome shotgun (WGS) entry which is preliminary data.</text>
</comment>
<evidence type="ECO:0000313" key="4">
    <source>
        <dbReference type="EMBL" id="EQB11802.1"/>
    </source>
</evidence>
<sequence length="261" mass="28436">MMETGHLRLEQDGSIAQIIIDNPAKRNAMSLSMWEQLDSILADIGEDIRCIIVTGAGDKAFVSGADISEFQSARSGAADIRYYDQTAEAAMQRLFDMPQPTIAMISGYCIGGGVALALCCDVRIASDDSQFAVPAVRVGLGYGVTNLNKLVRVIGIAAARDIMLSGRRFDAEEALRLHLISKVVPREKLLAHVADYSAQMAANAPLTQRAIKATLNIFSRAVPSADLDQCDALAEQCFLSEDYQEGTRAYMEKRKPLFRGR</sequence>